<feature type="compositionally biased region" description="Basic and acidic residues" evidence="1">
    <location>
        <begin position="329"/>
        <end position="343"/>
    </location>
</feature>
<evidence type="ECO:0000313" key="3">
    <source>
        <dbReference type="Proteomes" id="UP000075902"/>
    </source>
</evidence>
<feature type="compositionally biased region" description="Low complexity" evidence="1">
    <location>
        <begin position="344"/>
        <end position="354"/>
    </location>
</feature>
<reference evidence="3" key="1">
    <citation type="submission" date="2014-01" db="EMBL/GenBank/DDBJ databases">
        <title>The Genome Sequence of Anopheles melas CM1001059_A (V2).</title>
        <authorList>
            <consortium name="The Broad Institute Genomics Platform"/>
            <person name="Neafsey D.E."/>
            <person name="Besansky N."/>
            <person name="Howell P."/>
            <person name="Walton C."/>
            <person name="Young S.K."/>
            <person name="Zeng Q."/>
            <person name="Gargeya S."/>
            <person name="Fitzgerald M."/>
            <person name="Haas B."/>
            <person name="Abouelleil A."/>
            <person name="Allen A.W."/>
            <person name="Alvarado L."/>
            <person name="Arachchi H.M."/>
            <person name="Berlin A.M."/>
            <person name="Chapman S.B."/>
            <person name="Gainer-Dewar J."/>
            <person name="Goldberg J."/>
            <person name="Griggs A."/>
            <person name="Gujja S."/>
            <person name="Hansen M."/>
            <person name="Howarth C."/>
            <person name="Imamovic A."/>
            <person name="Ireland A."/>
            <person name="Larimer J."/>
            <person name="McCowan C."/>
            <person name="Murphy C."/>
            <person name="Pearson M."/>
            <person name="Poon T.W."/>
            <person name="Priest M."/>
            <person name="Roberts A."/>
            <person name="Saif S."/>
            <person name="Shea T."/>
            <person name="Sisk P."/>
            <person name="Sykes S."/>
            <person name="Wortman J."/>
            <person name="Nusbaum C."/>
            <person name="Birren B."/>
        </authorList>
    </citation>
    <scope>NUCLEOTIDE SEQUENCE [LARGE SCALE GENOMIC DNA]</scope>
    <source>
        <strain evidence="3">CM1001059</strain>
    </source>
</reference>
<sequence length="747" mass="79096">MHVMEDSDDAVAVSSDSKVHTLTTSLKPAAYTASSPKEQQQVADKPQAESTAQAVPAAITSTERENETKDTETTTTAAAATTTAGGDSEAAEAQAKGNRETGNNAAEPAVEKSSNSTISSTTPDNDGKKMPTATAVEVSEKIADSSDDAVSVLSSSAPTAKKPVTTAITPTVNSSASTETVEQKSGKLTEATSDGGVKEAASGKEGASESERKATNAEQKQDGSAAPTGPSGQLAEPTADDVMAGIDDDIMEQNGSEAGDEKRQREKDFNDDLTFQMDVDEEPAGETGERKAGGKNENDSAMDLTAAGEPAKEKRTTTTDGSASSGPEVRLDERLPVAGERRASTTTSQTGASGKESAVDMHDKTVVTSTPVTDPKKAQQKRLERGQEAAALEVKQEQEEEADEAQNLSKQRAAVPTAPAGERVNAPRNKAVEQQQEVGHPSGSRKRRRSAEPEEERRTGEAADHAAESEEPLEPAKKLKLEVDANYQTHERVVNEYIETTANTSVDEIQSHTDALVKEIQTLNDMIRDTEMKWNNLLHLKKVKEEILLRLNRRKHVIGIMDTRLGEVSVYNHLDSSNLSSHHQPGGGGRSSSVGPRPPTPPPEVEIRPASVANSMHYGFGGGNNGTTNGADKNNSSSNHHFGNSLISNRRSSSSSVQTGGKRASGKDSTSSFVSQFNSSNNAVTMVPLPQTATMILNARANMNPVEVAKEKSAAVQIQRQILPKPVLSNHQQILNNLAISAGLTGS</sequence>
<feature type="compositionally biased region" description="Low complexity" evidence="1">
    <location>
        <begin position="626"/>
        <end position="656"/>
    </location>
</feature>
<feature type="compositionally biased region" description="Low complexity" evidence="1">
    <location>
        <begin position="148"/>
        <end position="157"/>
    </location>
</feature>
<feature type="compositionally biased region" description="Basic and acidic residues" evidence="1">
    <location>
        <begin position="259"/>
        <end position="270"/>
    </location>
</feature>
<accession>A0A182TTU2</accession>
<feature type="compositionally biased region" description="Low complexity" evidence="1">
    <location>
        <begin position="73"/>
        <end position="93"/>
    </location>
</feature>
<dbReference type="Proteomes" id="UP000075902">
    <property type="component" value="Unassembled WGS sequence"/>
</dbReference>
<feature type="region of interest" description="Disordered" evidence="1">
    <location>
        <begin position="576"/>
        <end position="674"/>
    </location>
</feature>
<feature type="compositionally biased region" description="Basic and acidic residues" evidence="1">
    <location>
        <begin position="287"/>
        <end position="298"/>
    </location>
</feature>
<feature type="region of interest" description="Disordered" evidence="1">
    <location>
        <begin position="1"/>
        <end position="20"/>
    </location>
</feature>
<feature type="compositionally biased region" description="Polar residues" evidence="1">
    <location>
        <begin position="166"/>
        <end position="180"/>
    </location>
</feature>
<feature type="compositionally biased region" description="Basic and acidic residues" evidence="1">
    <location>
        <begin position="374"/>
        <end position="387"/>
    </location>
</feature>
<dbReference type="VEuPathDB" id="VectorBase:AMEC008203"/>
<feature type="compositionally biased region" description="Basic and acidic residues" evidence="1">
    <location>
        <begin position="206"/>
        <end position="221"/>
    </location>
</feature>
<evidence type="ECO:0000256" key="1">
    <source>
        <dbReference type="SAM" id="MobiDB-lite"/>
    </source>
</evidence>
<organism evidence="2 3">
    <name type="scientific">Anopheles melas</name>
    <dbReference type="NCBI Taxonomy" id="34690"/>
    <lineage>
        <taxon>Eukaryota</taxon>
        <taxon>Metazoa</taxon>
        <taxon>Ecdysozoa</taxon>
        <taxon>Arthropoda</taxon>
        <taxon>Hexapoda</taxon>
        <taxon>Insecta</taxon>
        <taxon>Pterygota</taxon>
        <taxon>Neoptera</taxon>
        <taxon>Endopterygota</taxon>
        <taxon>Diptera</taxon>
        <taxon>Nematocera</taxon>
        <taxon>Culicoidea</taxon>
        <taxon>Culicidae</taxon>
        <taxon>Anophelinae</taxon>
        <taxon>Anopheles</taxon>
    </lineage>
</organism>
<feature type="region of interest" description="Disordered" evidence="1">
    <location>
        <begin position="27"/>
        <end position="477"/>
    </location>
</feature>
<feature type="compositionally biased region" description="Polar residues" evidence="1">
    <location>
        <begin position="27"/>
        <end position="53"/>
    </location>
</feature>
<reference evidence="2" key="2">
    <citation type="submission" date="2020-05" db="UniProtKB">
        <authorList>
            <consortium name="EnsemblMetazoa"/>
        </authorList>
    </citation>
    <scope>IDENTIFICATION</scope>
    <source>
        <strain evidence="2">CM1001059</strain>
    </source>
</reference>
<evidence type="ECO:0000313" key="2">
    <source>
        <dbReference type="EnsemblMetazoa" id="AMEC008203-PA"/>
    </source>
</evidence>
<protein>
    <submittedName>
        <fullName evidence="2">Uncharacterized protein</fullName>
    </submittedName>
</protein>
<keyword evidence="3" id="KW-1185">Reference proteome</keyword>
<feature type="compositionally biased region" description="Basic and acidic residues" evidence="1">
    <location>
        <begin position="450"/>
        <end position="477"/>
    </location>
</feature>
<dbReference type="AlphaFoldDB" id="A0A182TTU2"/>
<dbReference type="EnsemblMetazoa" id="AMEC008203-RA">
    <property type="protein sequence ID" value="AMEC008203-PA"/>
    <property type="gene ID" value="AMEC008203"/>
</dbReference>
<proteinExistence type="predicted"/>
<name>A0A182TTU2_9DIPT</name>
<dbReference type="STRING" id="34690.A0A182TTU2"/>
<feature type="compositionally biased region" description="Polar residues" evidence="1">
    <location>
        <begin position="112"/>
        <end position="124"/>
    </location>
</feature>
<feature type="compositionally biased region" description="Basic and acidic residues" evidence="1">
    <location>
        <begin position="62"/>
        <end position="72"/>
    </location>
</feature>